<feature type="region of interest" description="Disordered" evidence="2">
    <location>
        <begin position="1"/>
        <end position="81"/>
    </location>
</feature>
<evidence type="ECO:0000259" key="3">
    <source>
        <dbReference type="PROSITE" id="PS50020"/>
    </source>
</evidence>
<keyword evidence="1" id="KW-0175">Coiled coil</keyword>
<dbReference type="RefSeq" id="XP_009844671.1">
    <property type="nucleotide sequence ID" value="XM_009846369.1"/>
</dbReference>
<feature type="region of interest" description="Disordered" evidence="2">
    <location>
        <begin position="845"/>
        <end position="983"/>
    </location>
</feature>
<dbReference type="Gene3D" id="3.30.450.40">
    <property type="match status" value="1"/>
</dbReference>
<dbReference type="InterPro" id="IPR003018">
    <property type="entry name" value="GAF"/>
</dbReference>
<feature type="compositionally biased region" description="Polar residues" evidence="2">
    <location>
        <begin position="950"/>
        <end position="964"/>
    </location>
</feature>
<dbReference type="OrthoDB" id="546632at2759"/>
<feature type="compositionally biased region" description="Polar residues" evidence="2">
    <location>
        <begin position="71"/>
        <end position="81"/>
    </location>
</feature>
<feature type="region of interest" description="Disordered" evidence="2">
    <location>
        <begin position="110"/>
        <end position="149"/>
    </location>
</feature>
<dbReference type="InterPro" id="IPR036020">
    <property type="entry name" value="WW_dom_sf"/>
</dbReference>
<dbReference type="STRING" id="112090.W4FGD4"/>
<dbReference type="VEuPathDB" id="FungiDB:H257_17548"/>
<feature type="coiled-coil region" evidence="1">
    <location>
        <begin position="281"/>
        <end position="329"/>
    </location>
</feature>
<protein>
    <recommendedName>
        <fullName evidence="3">WW domain-containing protein</fullName>
    </recommendedName>
</protein>
<dbReference type="AlphaFoldDB" id="W4FGD4"/>
<evidence type="ECO:0000256" key="2">
    <source>
        <dbReference type="SAM" id="MobiDB-lite"/>
    </source>
</evidence>
<proteinExistence type="predicted"/>
<evidence type="ECO:0000256" key="1">
    <source>
        <dbReference type="SAM" id="Coils"/>
    </source>
</evidence>
<feature type="compositionally biased region" description="Polar residues" evidence="2">
    <location>
        <begin position="1065"/>
        <end position="1077"/>
    </location>
</feature>
<feature type="compositionally biased region" description="Low complexity" evidence="2">
    <location>
        <begin position="911"/>
        <end position="923"/>
    </location>
</feature>
<feature type="compositionally biased region" description="Low complexity" evidence="2">
    <location>
        <begin position="846"/>
        <end position="874"/>
    </location>
</feature>
<feature type="region of interest" description="Disordered" evidence="2">
    <location>
        <begin position="1028"/>
        <end position="1090"/>
    </location>
</feature>
<feature type="compositionally biased region" description="Polar residues" evidence="2">
    <location>
        <begin position="898"/>
        <end position="910"/>
    </location>
</feature>
<sequence>MEPSSDAFFIVRSGTTKKKKTNHVPPPSSADQDNDEHVDVPSCSGGSEGGNTIIFPSSSSSSASGIGRMLPSNNNKTPDQYVMTTMNRCGSTPQLPLQSAPNSLAFSSTKKRNMVKPLPSSSSSKGAHLTPLSRTGSSPSPFLPGQPGTTIPASSTLYLPMPMEKIKADYEHVVALQRTKQMEMERAILDLTKQLQKERASNDVLAAETHSLKALVGQLNQQLDDERKMSLQQKKAFAKLSARFVVINETLHKMTTSTNLTTTSDGTNHNHAAGSAVKTVLHTMSKENQDYQRRIKVLEAQHMQDKRSLVNSEKKLKAIKMELESIEHMQMTQAKPAIDGGVDRTSNVVATNCNTSLPSSSSSESTPSPNAAAVVVVNEADPHAAMSSILEQYIDPNILRILHKVDSQFSISNAINLSSTMKRWLHSCHSINTSVDIRVVLGELMKKVCAVLQCDHAAVFVQLSNPRKLICRCTNAGEANNVEVPCDKGIVSHVLKSGTPCNIADAYDDPRFYSPQDNSTGITTKDVMCVPIFDDKNDAIAVLRACNSVHGKGFSPNDLIILGMFGIQAGIVLQQFQLETVLETSHTKLLRLHDMPRQLALESVPHVDNVSLIRFALATERQFHQILGVTKFKMFLIDPPNDDIDVTTSTSSTTSSSNPTTAGGLMWCVGKTLDSSCDTTFFRQYYKLSSGLCGLAIYHPKGLTIPDPLTHAKYNGAIDLTNAGHGLYIVPILSLWGKPLGVLQVGRTVVPLAKGGPKVEMLEKQAANDALKLHLIALFAQSIAGILHDLMAHEMLIKCPDEIKLARMGVLNESLADNPSSKNLRRRSSDTITQDHQLKQFMAWGATKSPPDDTTTTLPTSSSSSLPASTTLKAQLPVTVSHIPTTPDPSSREPATVATASNTHEISTTVEPSSASRPPTTETSTERSSDSSVPLAAPALVSSPRGNEADSASNRMLMDTTSADSVEEAPTPLEATQGEELSVEWTASTSLSTAHTNLSGWMASSHATIDESSAYTQGDEHGHITATTTNTTAHSWPDDEGVTRSKPSSATSHDMHMDADDKRSTNTQIHNNDNQPSLEDDHHRPSVDTDFRSKDASQALVIPSNDAPSDPHAALSTNETNSEITALLENQDDDRRGDLVDAVVGIFYDDPPHDEGPLADMTADPSTPSSSWRLLADDVDEQCGSNSPYAINIDDDTTTAGQEAEGIDHVYHGGEVHNVDKGTGEYVADPSLPPGWFAIAHGDHVYYENPHSGEQTWIKPTC</sequence>
<organism evidence="4">
    <name type="scientific">Aphanomyces astaci</name>
    <name type="common">Crayfish plague agent</name>
    <dbReference type="NCBI Taxonomy" id="112090"/>
    <lineage>
        <taxon>Eukaryota</taxon>
        <taxon>Sar</taxon>
        <taxon>Stramenopiles</taxon>
        <taxon>Oomycota</taxon>
        <taxon>Saprolegniomycetes</taxon>
        <taxon>Saprolegniales</taxon>
        <taxon>Verrucalvaceae</taxon>
        <taxon>Aphanomyces</taxon>
    </lineage>
</organism>
<name>W4FGD4_APHAT</name>
<reference evidence="4" key="1">
    <citation type="submission" date="2013-12" db="EMBL/GenBank/DDBJ databases">
        <title>The Genome Sequence of Aphanomyces astaci APO3.</title>
        <authorList>
            <consortium name="The Broad Institute Genomics Platform"/>
            <person name="Russ C."/>
            <person name="Tyler B."/>
            <person name="van West P."/>
            <person name="Dieguez-Uribeondo J."/>
            <person name="Young S.K."/>
            <person name="Zeng Q."/>
            <person name="Gargeya S."/>
            <person name="Fitzgerald M."/>
            <person name="Abouelleil A."/>
            <person name="Alvarado L."/>
            <person name="Chapman S.B."/>
            <person name="Gainer-Dewar J."/>
            <person name="Goldberg J."/>
            <person name="Griggs A."/>
            <person name="Gujja S."/>
            <person name="Hansen M."/>
            <person name="Howarth C."/>
            <person name="Imamovic A."/>
            <person name="Ireland A."/>
            <person name="Larimer J."/>
            <person name="McCowan C."/>
            <person name="Murphy C."/>
            <person name="Pearson M."/>
            <person name="Poon T.W."/>
            <person name="Priest M."/>
            <person name="Roberts A."/>
            <person name="Saif S."/>
            <person name="Shea T."/>
            <person name="Sykes S."/>
            <person name="Wortman J."/>
            <person name="Nusbaum C."/>
            <person name="Birren B."/>
        </authorList>
    </citation>
    <scope>NUCLEOTIDE SEQUENCE [LARGE SCALE GENOMIC DNA]</scope>
    <source>
        <strain evidence="4">APO3</strain>
    </source>
</reference>
<dbReference type="PROSITE" id="PS50020">
    <property type="entry name" value="WW_DOMAIN_2"/>
    <property type="match status" value="1"/>
</dbReference>
<dbReference type="InterPro" id="IPR029016">
    <property type="entry name" value="GAF-like_dom_sf"/>
</dbReference>
<feature type="domain" description="WW" evidence="3">
    <location>
        <begin position="1230"/>
        <end position="1262"/>
    </location>
</feature>
<dbReference type="InterPro" id="IPR001202">
    <property type="entry name" value="WW_dom"/>
</dbReference>
<feature type="compositionally biased region" description="Basic and acidic residues" evidence="2">
    <location>
        <begin position="1053"/>
        <end position="1064"/>
    </location>
</feature>
<feature type="compositionally biased region" description="Basic and acidic residues" evidence="2">
    <location>
        <begin position="1079"/>
        <end position="1090"/>
    </location>
</feature>
<dbReference type="EMBL" id="KI913223">
    <property type="protein sequence ID" value="ETV65808.1"/>
    <property type="molecule type" value="Genomic_DNA"/>
</dbReference>
<evidence type="ECO:0000313" key="4">
    <source>
        <dbReference type="EMBL" id="ETV65808.1"/>
    </source>
</evidence>
<dbReference type="SUPFAM" id="SSF51045">
    <property type="entry name" value="WW domain"/>
    <property type="match status" value="1"/>
</dbReference>
<dbReference type="SMART" id="SM00065">
    <property type="entry name" value="GAF"/>
    <property type="match status" value="1"/>
</dbReference>
<dbReference type="GeneID" id="20819544"/>
<accession>W4FGD4</accession>
<gene>
    <name evidence="4" type="ORF">H257_17548</name>
</gene>
<dbReference type="Pfam" id="PF01590">
    <property type="entry name" value="GAF"/>
    <property type="match status" value="1"/>
</dbReference>
<dbReference type="SUPFAM" id="SSF55781">
    <property type="entry name" value="GAF domain-like"/>
    <property type="match status" value="2"/>
</dbReference>